<evidence type="ECO:0000313" key="1">
    <source>
        <dbReference type="EMBL" id="MDC5738434.1"/>
    </source>
</evidence>
<comment type="caution">
    <text evidence="1">The sequence shown here is derived from an EMBL/GenBank/DDBJ whole genome shotgun (WGS) entry which is preliminary data.</text>
</comment>
<dbReference type="EMBL" id="JAPFIT010000003">
    <property type="protein sequence ID" value="MDC5738434.1"/>
    <property type="molecule type" value="Genomic_DNA"/>
</dbReference>
<gene>
    <name evidence="1" type="ORF">OPW20_00040</name>
</gene>
<dbReference type="RefSeq" id="WP_272237667.1">
    <property type="nucleotide sequence ID" value="NZ_JAPFIQ010000028.1"/>
</dbReference>
<accession>A0ABT5GME4</accession>
<reference evidence="1" key="1">
    <citation type="submission" date="2022-11" db="EMBL/GenBank/DDBJ databases">
        <title>Role of the vibriolysin VemA secreted by the emergent pathogen Vibrio europaeus in the colonization of Manila clam mucus.</title>
        <authorList>
            <person name="Martinez C."/>
            <person name="Rodriguez S."/>
            <person name="Vences A."/>
            <person name="Barja J.L."/>
            <person name="Toranzo A.E."/>
            <person name="Dubert J."/>
        </authorList>
    </citation>
    <scope>NUCLEOTIDE SEQUENCE</scope>
    <source>
        <strain evidence="1">3454</strain>
    </source>
</reference>
<dbReference type="Proteomes" id="UP001150001">
    <property type="component" value="Unassembled WGS sequence"/>
</dbReference>
<organism evidence="1 2">
    <name type="scientific">Vibrio europaeus</name>
    <dbReference type="NCBI Taxonomy" id="300876"/>
    <lineage>
        <taxon>Bacteria</taxon>
        <taxon>Pseudomonadati</taxon>
        <taxon>Pseudomonadota</taxon>
        <taxon>Gammaproteobacteria</taxon>
        <taxon>Vibrionales</taxon>
        <taxon>Vibrionaceae</taxon>
        <taxon>Vibrio</taxon>
        <taxon>Vibrio oreintalis group</taxon>
    </lineage>
</organism>
<name>A0ABT5GME4_9VIBR</name>
<protein>
    <recommendedName>
        <fullName evidence="3">Transposase</fullName>
    </recommendedName>
</protein>
<proteinExistence type="predicted"/>
<evidence type="ECO:0008006" key="3">
    <source>
        <dbReference type="Google" id="ProtNLM"/>
    </source>
</evidence>
<keyword evidence="2" id="KW-1185">Reference proteome</keyword>
<evidence type="ECO:0000313" key="2">
    <source>
        <dbReference type="Proteomes" id="UP001150001"/>
    </source>
</evidence>
<sequence length="48" mass="5508">MNNIRAVVDVGKGLIMLCCRYSQYIDIGEELLKQFADEHGFSTKRLEC</sequence>